<evidence type="ECO:0000313" key="9">
    <source>
        <dbReference type="Proteomes" id="UP000016930"/>
    </source>
</evidence>
<name>M2QGN5_CERS8</name>
<dbReference type="STRING" id="914234.M2QGN5"/>
<dbReference type="SMR" id="M2QGN5"/>
<keyword evidence="2 10" id="KW-0285">Flavoprotein</keyword>
<feature type="domain" description="FAD-binding" evidence="7">
    <location>
        <begin position="24"/>
        <end position="368"/>
    </location>
</feature>
<dbReference type="PANTHER" id="PTHR13789:SF147">
    <property type="entry name" value="PUTATIVE (AFU_ORTHOLOGUE AFUA_2G01950)-RELATED"/>
    <property type="match status" value="1"/>
</dbReference>
<dbReference type="SUPFAM" id="SSF54373">
    <property type="entry name" value="FAD-linked reductases, C-terminal domain"/>
    <property type="match status" value="1"/>
</dbReference>
<feature type="binding site" evidence="10">
    <location>
        <position position="125"/>
    </location>
    <ligand>
        <name>FAD</name>
        <dbReference type="ChEBI" id="CHEBI:57692"/>
    </ligand>
</feature>
<dbReference type="GO" id="GO:0071949">
    <property type="term" value="F:FAD binding"/>
    <property type="evidence" value="ECO:0007669"/>
    <property type="project" value="InterPro"/>
</dbReference>
<sequence length="469" mass="51257">MSAATSSTMENHTGTAPKATLKLHILIVGCGMGGLAAAYCLGRVGHKVTVLEQATTIGEVGAGIQISPNVSRLLDRWGVGEAVRKVAIRPEGMVFRRYTSGEVVGYARLAERMEAFGAPYYHIHRADLFNILYSLAAPYMTLRLGATVVSVDTETPSAILATGEVVHGDLIIGADGVKSFIQRVVLGKPSSAEPTGDAVYRAIIPTALMRADPELRPFVDTPEMTGWMGPQRHIMAYNIRAEEYNIVLAHPDDGSVESWTAEGSADKMRSDFADFEPRVQKLLSFVKSTLKWRLMDRQPLETWVHPAGRVTLLGDACHAMLPYRAQGAAMAIEDAAVLGVLFAHISDIAQLKPLLYAYEELRLPRTARTQGDARSNQKTFHLPDGPSQQARDDNMRKAAQVVWREMAQARGEVPEGEEADGSALQGNSNQWADHQKNQEQFGYDAEAAAEQWWRDVGESRIGSYASVPA</sequence>
<dbReference type="HOGENOM" id="CLU_009665_19_3_1"/>
<keyword evidence="9" id="KW-1185">Reference proteome</keyword>
<feature type="binding site" evidence="10">
    <location>
        <position position="53"/>
    </location>
    <ligand>
        <name>FAD</name>
        <dbReference type="ChEBI" id="CHEBI:57692"/>
    </ligand>
</feature>
<dbReference type="InterPro" id="IPR002938">
    <property type="entry name" value="FAD-bd"/>
</dbReference>
<dbReference type="Proteomes" id="UP000016930">
    <property type="component" value="Unassembled WGS sequence"/>
</dbReference>
<dbReference type="Gene3D" id="3.50.50.60">
    <property type="entry name" value="FAD/NAD(P)-binding domain"/>
    <property type="match status" value="1"/>
</dbReference>
<dbReference type="PANTHER" id="PTHR13789">
    <property type="entry name" value="MONOOXYGENASE"/>
    <property type="match status" value="1"/>
</dbReference>
<protein>
    <recommendedName>
        <fullName evidence="7">FAD-binding domain-containing protein</fullName>
    </recommendedName>
</protein>
<dbReference type="GO" id="GO:0004497">
    <property type="term" value="F:monooxygenase activity"/>
    <property type="evidence" value="ECO:0007669"/>
    <property type="project" value="UniProtKB-KW"/>
</dbReference>
<evidence type="ECO:0000256" key="5">
    <source>
        <dbReference type="ARBA" id="ARBA00023033"/>
    </source>
</evidence>
<feature type="binding site" evidence="10">
    <location>
        <position position="328"/>
    </location>
    <ligand>
        <name>FAD</name>
        <dbReference type="ChEBI" id="CHEBI:57692"/>
    </ligand>
</feature>
<keyword evidence="10" id="KW-0002">3D-structure</keyword>
<evidence type="ECO:0000256" key="1">
    <source>
        <dbReference type="ARBA" id="ARBA00007992"/>
    </source>
</evidence>
<reference evidence="8 9" key="1">
    <citation type="journal article" date="2012" name="Proc. Natl. Acad. Sci. U.S.A.">
        <title>Comparative genomics of Ceriporiopsis subvermispora and Phanerochaete chrysosporium provide insight into selective ligninolysis.</title>
        <authorList>
            <person name="Fernandez-Fueyo E."/>
            <person name="Ruiz-Duenas F.J."/>
            <person name="Ferreira P."/>
            <person name="Floudas D."/>
            <person name="Hibbett D.S."/>
            <person name="Canessa P."/>
            <person name="Larrondo L.F."/>
            <person name="James T.Y."/>
            <person name="Seelenfreund D."/>
            <person name="Lobos S."/>
            <person name="Polanco R."/>
            <person name="Tello M."/>
            <person name="Honda Y."/>
            <person name="Watanabe T."/>
            <person name="Watanabe T."/>
            <person name="Ryu J.S."/>
            <person name="Kubicek C.P."/>
            <person name="Schmoll M."/>
            <person name="Gaskell J."/>
            <person name="Hammel K.E."/>
            <person name="St John F.J."/>
            <person name="Vanden Wymelenberg A."/>
            <person name="Sabat G."/>
            <person name="Splinter BonDurant S."/>
            <person name="Syed K."/>
            <person name="Yadav J.S."/>
            <person name="Doddapaneni H."/>
            <person name="Subramanian V."/>
            <person name="Lavin J.L."/>
            <person name="Oguiza J.A."/>
            <person name="Perez G."/>
            <person name="Pisabarro A.G."/>
            <person name="Ramirez L."/>
            <person name="Santoyo F."/>
            <person name="Master E."/>
            <person name="Coutinho P.M."/>
            <person name="Henrissat B."/>
            <person name="Lombard V."/>
            <person name="Magnuson J.K."/>
            <person name="Kuees U."/>
            <person name="Hori C."/>
            <person name="Igarashi K."/>
            <person name="Samejima M."/>
            <person name="Held B.W."/>
            <person name="Barry K.W."/>
            <person name="LaButti K.M."/>
            <person name="Lapidus A."/>
            <person name="Lindquist E.A."/>
            <person name="Lucas S.M."/>
            <person name="Riley R."/>
            <person name="Salamov A.A."/>
            <person name="Hoffmeister D."/>
            <person name="Schwenk D."/>
            <person name="Hadar Y."/>
            <person name="Yarden O."/>
            <person name="de Vries R.P."/>
            <person name="Wiebenga A."/>
            <person name="Stenlid J."/>
            <person name="Eastwood D."/>
            <person name="Grigoriev I.V."/>
            <person name="Berka R.M."/>
            <person name="Blanchette R.A."/>
            <person name="Kersten P."/>
            <person name="Martinez A.T."/>
            <person name="Vicuna R."/>
            <person name="Cullen D."/>
        </authorList>
    </citation>
    <scope>NUCLEOTIDE SEQUENCE [LARGE SCALE GENOMIC DNA]</scope>
    <source>
        <strain evidence="8 9">B</strain>
    </source>
</reference>
<evidence type="ECO:0000256" key="2">
    <source>
        <dbReference type="ARBA" id="ARBA00022630"/>
    </source>
</evidence>
<feature type="binding site" evidence="10">
    <location>
        <position position="315"/>
    </location>
    <ligand>
        <name>FAD</name>
        <dbReference type="ChEBI" id="CHEBI:57692"/>
    </ligand>
</feature>
<keyword evidence="3 10" id="KW-0274">FAD</keyword>
<dbReference type="Pfam" id="PF01494">
    <property type="entry name" value="FAD_binding_3"/>
    <property type="match status" value="1"/>
</dbReference>
<evidence type="ECO:0000256" key="6">
    <source>
        <dbReference type="SAM" id="MobiDB-lite"/>
    </source>
</evidence>
<feature type="binding site" evidence="10">
    <location>
        <position position="52"/>
    </location>
    <ligand>
        <name>FAD</name>
        <dbReference type="ChEBI" id="CHEBI:57692"/>
    </ligand>
</feature>
<evidence type="ECO:0007829" key="10">
    <source>
        <dbReference type="PDB" id="8R2T"/>
    </source>
</evidence>
<feature type="region of interest" description="Disordered" evidence="6">
    <location>
        <begin position="367"/>
        <end position="397"/>
    </location>
</feature>
<evidence type="ECO:0000256" key="4">
    <source>
        <dbReference type="ARBA" id="ARBA00023002"/>
    </source>
</evidence>
<accession>M2QGN5</accession>
<dbReference type="InterPro" id="IPR050493">
    <property type="entry name" value="FAD-dep_Monooxygenase_BioMet"/>
</dbReference>
<feature type="binding site" evidence="10">
    <location>
        <position position="148"/>
    </location>
    <ligand>
        <name>FAD</name>
        <dbReference type="ChEBI" id="CHEBI:57692"/>
    </ligand>
</feature>
<feature type="binding site" evidence="10">
    <location>
        <position position="329"/>
    </location>
    <ligand>
        <name>FAD</name>
        <dbReference type="ChEBI" id="CHEBI:57692"/>
    </ligand>
</feature>
<dbReference type="FunFam" id="3.50.50.60:FF:000115">
    <property type="entry name" value="Salicylate hydroxylase, putative"/>
    <property type="match status" value="1"/>
</dbReference>
<gene>
    <name evidence="8" type="ORF">CERSUDRAFT_120062</name>
</gene>
<keyword evidence="4" id="KW-0560">Oxidoreductase</keyword>
<evidence type="ECO:0000313" key="8">
    <source>
        <dbReference type="EMBL" id="EMD31205.1"/>
    </source>
</evidence>
<evidence type="ECO:0000256" key="3">
    <source>
        <dbReference type="ARBA" id="ARBA00022827"/>
    </source>
</evidence>
<dbReference type="InterPro" id="IPR036188">
    <property type="entry name" value="FAD/NAD-bd_sf"/>
</dbReference>
<evidence type="ECO:0000259" key="7">
    <source>
        <dbReference type="Pfam" id="PF01494"/>
    </source>
</evidence>
<organism evidence="8 9">
    <name type="scientific">Ceriporiopsis subvermispora (strain B)</name>
    <name type="common">White-rot fungus</name>
    <name type="synonym">Gelatoporia subvermispora</name>
    <dbReference type="NCBI Taxonomy" id="914234"/>
    <lineage>
        <taxon>Eukaryota</taxon>
        <taxon>Fungi</taxon>
        <taxon>Dikarya</taxon>
        <taxon>Basidiomycota</taxon>
        <taxon>Agaricomycotina</taxon>
        <taxon>Agaricomycetes</taxon>
        <taxon>Polyporales</taxon>
        <taxon>Gelatoporiaceae</taxon>
        <taxon>Gelatoporia</taxon>
    </lineage>
</organism>
<feature type="region of interest" description="Disordered" evidence="6">
    <location>
        <begin position="409"/>
        <end position="443"/>
    </location>
</feature>
<reference evidence="10" key="2">
    <citation type="journal article" date="2024" name="Cell Rep.">
        <title>Biochemical and structural characterization of enzymes in the 4-hydroxybenzoate catabolic pathway of lignin-degrading white-rot fungi.</title>
        <authorList>
            <person name="Kuatsjah E."/>
            <person name="Schwartz A."/>
            <person name="Zahn M."/>
            <person name="Tornesakis K."/>
            <person name="Kellermyer Z.A."/>
            <person name="Ingraham M.A."/>
            <person name="Woodworth S.P."/>
            <person name="Ramirez K.J."/>
            <person name="Cox P.A."/>
            <person name="Pickford A.R."/>
            <person name="Salvachua D."/>
        </authorList>
    </citation>
    <scope>X-RAY CRYSTALLOGRAPHY (1.82 ANGSTROMS) IN COMPLEX WITH FAD</scope>
</reference>
<dbReference type="OrthoDB" id="9993796at2759"/>
<dbReference type="EMBL" id="KB445822">
    <property type="protein sequence ID" value="EMD31205.1"/>
    <property type="molecule type" value="Genomic_DNA"/>
</dbReference>
<dbReference type="AlphaFoldDB" id="M2QGN5"/>
<keyword evidence="10" id="KW-0547">Nucleotide-binding</keyword>
<keyword evidence="5" id="KW-0503">Monooxygenase</keyword>
<dbReference type="PDB" id="8R2T">
    <property type="method" value="X-ray"/>
    <property type="resolution" value="1.82 A"/>
    <property type="chains" value="A/B=1-469"/>
</dbReference>
<comment type="similarity">
    <text evidence="1">Belongs to the paxM FAD-dependent monooxygenase family.</text>
</comment>
<dbReference type="PRINTS" id="PR00420">
    <property type="entry name" value="RNGMNOXGNASE"/>
</dbReference>
<dbReference type="SUPFAM" id="SSF51905">
    <property type="entry name" value="FAD/NAD(P)-binding domain"/>
    <property type="match status" value="1"/>
</dbReference>
<proteinExistence type="evidence at protein level"/>
<feature type="compositionally biased region" description="Polar residues" evidence="6">
    <location>
        <begin position="367"/>
        <end position="379"/>
    </location>
</feature>
<feature type="binding site" evidence="10">
    <location>
        <position position="325"/>
    </location>
    <ligand>
        <name>FAD</name>
        <dbReference type="ChEBI" id="CHEBI:57692"/>
    </ligand>
</feature>
<feature type="binding site" evidence="10">
    <location>
        <position position="33"/>
    </location>
    <ligand>
        <name>FAD</name>
        <dbReference type="ChEBI" id="CHEBI:57692"/>
    </ligand>
</feature>
<feature type="binding site" evidence="10">
    <location>
        <position position="65"/>
    </location>
    <ligand>
        <name>FAD</name>
        <dbReference type="ChEBI" id="CHEBI:57692"/>
    </ligand>
</feature>